<sequence length="1510" mass="171586">MKSPNRNRSLVNRDAECLTLGVYSHGAFYGTTNASVKHPQLTAYLNAFGKKHLPRQAQWTSLTISRNNQMPVHRDVNNSGHHPNYLVGLGSYQGGELWTHNPQLSEQSQNALAQVHPDGRRLLGEARATQHRVVQFDPKEWHATCPWTGQRIVITYFVSRGWKQLENEALTQVLEQGFQVPRIEEAHVIQKSGVWKHKFKNEGEKSDEKIKRYLSQAVVDFCDRNHIFLDVIPGEAHWQIGACEQAVQGLKEVMSKTCQEDPETSPEELLSVAVRTFNQRDMVRGFSPLQHAFGRSVDVTGRLVNASNGTPDELQIESAEGEFARNLARQAQAEKAHCDWQARQRLLRAQNSRGRWKLEFHPGQLVYFWRSQESGRGKHAPGTKKGRFLGPARVLATETRRSDSGELRPGSSVWLVRGRQLIKCAPEQLRLASQREELIEALAEDTKVPWTYTKVAQEIGGNQFEDATRELPDYDEWLRAQDPEQEEQPTRRRITRKRPIIEEGVDEEMEGAPAPRPGAIPRTREALSTDTTEIGHCWWHDVAAHSWGDKGEWWQSTDAAVEVQVELPESSRGFKKAMVNMSGFFVGALKKRAVEVCERRLSEQEKQEFRQAKLSEVKNFIAAEAFEALPEQLKPDRNTAINMRWVLTWKQLDTGGRKAKARAVLLGYQDPAYEHRATTSPVMSRQTRQCFLQMCANKKWRVYKGDVSGAFLQGRPYAGGLLCIPCDEICEAMGLAKGSVTRLKKACYGLVDAPLEWYKTVSEFLQTLGLERAWSDPCLWLWRPQGVLRGLVSGHVDDFLFGGSEEDSLWQEILNKIKQKFKWGDWEHGEFTQCGVQVRQMDQGFELSQTQYVEDHLQEIPLSGTRRRDKEAATTEKEKTQLRATLGALSWHAQQVAPHVAAETSLLLSEVSRSCVNTIIKTNLLVSHTRAKKHHVMKIHAFDPQEELCIYAWVDAGSQNRPDGGSTQGCFIGMSTMGLQRGEVLPVSPLSWSSSKIDRACRSPGAAETQAAVNGEDSLFYLRYQWSEIAYGQVQVHNPAGAVRRTKGCLISDSRNVFDKVNTEVLTIKGAEKRANIELLAIKAAQQETALEVRWVHSEAQLSNSLTKVNEKAKFKKSKWLKHCHWKWKFVCSYNIRGGAQYRGFELADDLNLSTNGRATWLGVQDIFTVLELAFGITFTVEVALRLFAEGSSFFKEAWNWLDGMVIIVWLLEKLVTNLPVNSQILRLARLFRLLRLLRLVRRIQEFDALFLMTTAIRSSVTVLGWTMALLFICQLLFALVVQQILFGFYFDPNAANQEAQLRVYEYFGTFTRSLLSLFELTLANWPPVCRLLVEEVSEWWLLMCLLHKLTMGFAVIGVINAVLMQETFKVAYLDDTVMVREKMRTMRAHVAKMSELFHEADTSGDGKLDFEEFKQILKKHEVKVWLSAMELDVSNVKELFTLVQGVSRLRGSGRAQDVRKILEMSEQMKHDLHELHVATGIRRYHTAHTGSGDFADSLAENKQVVTVNC</sequence>
<dbReference type="EMBL" id="LSRX01000603">
    <property type="protein sequence ID" value="OLP92891.1"/>
    <property type="molecule type" value="Genomic_DNA"/>
</dbReference>
<evidence type="ECO:0000256" key="2">
    <source>
        <dbReference type="ARBA" id="ARBA00022692"/>
    </source>
</evidence>
<feature type="domain" description="EF-hand" evidence="7">
    <location>
        <begin position="1389"/>
        <end position="1424"/>
    </location>
</feature>
<dbReference type="PANTHER" id="PTHR10037">
    <property type="entry name" value="VOLTAGE-GATED CATION CHANNEL CALCIUM AND SODIUM"/>
    <property type="match status" value="1"/>
</dbReference>
<gene>
    <name evidence="8" type="primary">Scn11a</name>
    <name evidence="8" type="ORF">AK812_SmicGene25246</name>
</gene>
<dbReference type="InterPro" id="IPR036397">
    <property type="entry name" value="RNaseH_sf"/>
</dbReference>
<name>A0A1Q9DCI5_SYMMI</name>
<keyword evidence="9" id="KW-1185">Reference proteome</keyword>
<reference evidence="8 9" key="1">
    <citation type="submission" date="2016-02" db="EMBL/GenBank/DDBJ databases">
        <title>Genome analysis of coral dinoflagellate symbionts highlights evolutionary adaptations to a symbiotic lifestyle.</title>
        <authorList>
            <person name="Aranda M."/>
            <person name="Li Y."/>
            <person name="Liew Y.J."/>
            <person name="Baumgarten S."/>
            <person name="Simakov O."/>
            <person name="Wilson M."/>
            <person name="Piel J."/>
            <person name="Ashoor H."/>
            <person name="Bougouffa S."/>
            <person name="Bajic V.B."/>
            <person name="Ryu T."/>
            <person name="Ravasi T."/>
            <person name="Bayer T."/>
            <person name="Micklem G."/>
            <person name="Kim H."/>
            <person name="Bhak J."/>
            <person name="Lajeunesse T.C."/>
            <person name="Voolstra C.R."/>
        </authorList>
    </citation>
    <scope>NUCLEOTIDE SEQUENCE [LARGE SCALE GENOMIC DNA]</scope>
    <source>
        <strain evidence="8 9">CCMP2467</strain>
    </source>
</reference>
<evidence type="ECO:0000313" key="8">
    <source>
        <dbReference type="EMBL" id="OLP92891.1"/>
    </source>
</evidence>
<dbReference type="GO" id="GO:0003676">
    <property type="term" value="F:nucleic acid binding"/>
    <property type="evidence" value="ECO:0007669"/>
    <property type="project" value="InterPro"/>
</dbReference>
<dbReference type="Gene3D" id="3.30.420.10">
    <property type="entry name" value="Ribonuclease H-like superfamily/Ribonuclease H"/>
    <property type="match status" value="1"/>
</dbReference>
<evidence type="ECO:0000256" key="4">
    <source>
        <dbReference type="ARBA" id="ARBA00022989"/>
    </source>
</evidence>
<dbReference type="Gene3D" id="1.10.287.70">
    <property type="match status" value="1"/>
</dbReference>
<dbReference type="Pfam" id="PF07727">
    <property type="entry name" value="RVT_2"/>
    <property type="match status" value="1"/>
</dbReference>
<dbReference type="InterPro" id="IPR018247">
    <property type="entry name" value="EF_Hand_1_Ca_BS"/>
</dbReference>
<evidence type="ECO:0000256" key="3">
    <source>
        <dbReference type="ARBA" id="ARBA00022837"/>
    </source>
</evidence>
<dbReference type="GO" id="GO:0001518">
    <property type="term" value="C:voltage-gated sodium channel complex"/>
    <property type="evidence" value="ECO:0007669"/>
    <property type="project" value="TreeGrafter"/>
</dbReference>
<keyword evidence="3" id="KW-0106">Calcium</keyword>
<evidence type="ECO:0000313" key="9">
    <source>
        <dbReference type="Proteomes" id="UP000186817"/>
    </source>
</evidence>
<dbReference type="PROSITE" id="PS50222">
    <property type="entry name" value="EF_HAND_2"/>
    <property type="match status" value="1"/>
</dbReference>
<keyword evidence="8" id="KW-0407">Ion channel</keyword>
<dbReference type="InterPro" id="IPR027359">
    <property type="entry name" value="Volt_channel_dom_sf"/>
</dbReference>
<proteinExistence type="predicted"/>
<keyword evidence="5 6" id="KW-0472">Membrane</keyword>
<keyword evidence="4 6" id="KW-1133">Transmembrane helix</keyword>
<evidence type="ECO:0000256" key="5">
    <source>
        <dbReference type="ARBA" id="ARBA00023136"/>
    </source>
</evidence>
<dbReference type="GO" id="GO:0005509">
    <property type="term" value="F:calcium ion binding"/>
    <property type="evidence" value="ECO:0007669"/>
    <property type="project" value="InterPro"/>
</dbReference>
<dbReference type="Pfam" id="PF00036">
    <property type="entry name" value="EF-hand_1"/>
    <property type="match status" value="1"/>
</dbReference>
<dbReference type="Gene3D" id="1.10.238.10">
    <property type="entry name" value="EF-hand"/>
    <property type="match status" value="1"/>
</dbReference>
<feature type="transmembrane region" description="Helical" evidence="6">
    <location>
        <begin position="1263"/>
        <end position="1292"/>
    </location>
</feature>
<keyword evidence="8" id="KW-0406">Ion transport</keyword>
<evidence type="ECO:0000259" key="7">
    <source>
        <dbReference type="PROSITE" id="PS50222"/>
    </source>
</evidence>
<protein>
    <submittedName>
        <fullName evidence="8">Sodium channel protein type 11 subunit alpha</fullName>
    </submittedName>
</protein>
<dbReference type="InterPro" id="IPR013103">
    <property type="entry name" value="RVT_2"/>
</dbReference>
<dbReference type="Pfam" id="PF00520">
    <property type="entry name" value="Ion_trans"/>
    <property type="match status" value="1"/>
</dbReference>
<dbReference type="InterPro" id="IPR005821">
    <property type="entry name" value="Ion_trans_dom"/>
</dbReference>
<dbReference type="Gene3D" id="1.20.120.350">
    <property type="entry name" value="Voltage-gated potassium channels. Chain C"/>
    <property type="match status" value="1"/>
</dbReference>
<dbReference type="InterPro" id="IPR011992">
    <property type="entry name" value="EF-hand-dom_pair"/>
</dbReference>
<dbReference type="PANTHER" id="PTHR10037:SF62">
    <property type="entry name" value="SODIUM CHANNEL PROTEIN 60E"/>
    <property type="match status" value="1"/>
</dbReference>
<keyword evidence="8" id="KW-0813">Transport</keyword>
<evidence type="ECO:0000256" key="1">
    <source>
        <dbReference type="ARBA" id="ARBA00004141"/>
    </source>
</evidence>
<dbReference type="Proteomes" id="UP000186817">
    <property type="component" value="Unassembled WGS sequence"/>
</dbReference>
<dbReference type="SMART" id="SM00054">
    <property type="entry name" value="EFh"/>
    <property type="match status" value="1"/>
</dbReference>
<accession>A0A1Q9DCI5</accession>
<organism evidence="8 9">
    <name type="scientific">Symbiodinium microadriaticum</name>
    <name type="common">Dinoflagellate</name>
    <name type="synonym">Zooxanthella microadriatica</name>
    <dbReference type="NCBI Taxonomy" id="2951"/>
    <lineage>
        <taxon>Eukaryota</taxon>
        <taxon>Sar</taxon>
        <taxon>Alveolata</taxon>
        <taxon>Dinophyceae</taxon>
        <taxon>Suessiales</taxon>
        <taxon>Symbiodiniaceae</taxon>
        <taxon>Symbiodinium</taxon>
    </lineage>
</organism>
<dbReference type="InterPro" id="IPR002048">
    <property type="entry name" value="EF_hand_dom"/>
</dbReference>
<comment type="caution">
    <text evidence="8">The sequence shown here is derived from an EMBL/GenBank/DDBJ whole genome shotgun (WGS) entry which is preliminary data.</text>
</comment>
<dbReference type="SUPFAM" id="SSF47473">
    <property type="entry name" value="EF-hand"/>
    <property type="match status" value="1"/>
</dbReference>
<dbReference type="PROSITE" id="PS00018">
    <property type="entry name" value="EF_HAND_1"/>
    <property type="match status" value="1"/>
</dbReference>
<dbReference type="GO" id="GO:0005248">
    <property type="term" value="F:voltage-gated sodium channel activity"/>
    <property type="evidence" value="ECO:0007669"/>
    <property type="project" value="TreeGrafter"/>
</dbReference>
<feature type="transmembrane region" description="Helical" evidence="6">
    <location>
        <begin position="1340"/>
        <end position="1364"/>
    </location>
</feature>
<evidence type="ECO:0000256" key="6">
    <source>
        <dbReference type="SAM" id="Phobius"/>
    </source>
</evidence>
<dbReference type="SUPFAM" id="SSF81324">
    <property type="entry name" value="Voltage-gated potassium channels"/>
    <property type="match status" value="1"/>
</dbReference>
<keyword evidence="2 6" id="KW-0812">Transmembrane</keyword>
<dbReference type="InterPro" id="IPR043203">
    <property type="entry name" value="VGCC_Ca_Na"/>
</dbReference>
<comment type="subcellular location">
    <subcellularLocation>
        <location evidence="1">Membrane</location>
        <topology evidence="1">Multi-pass membrane protein</topology>
    </subcellularLocation>
</comment>